<evidence type="ECO:0000256" key="1">
    <source>
        <dbReference type="SAM" id="SignalP"/>
    </source>
</evidence>
<keyword evidence="1" id="KW-0732">Signal</keyword>
<dbReference type="OrthoDB" id="8566259at2"/>
<organism evidence="2 3">
    <name type="scientific">Massilia yuzhufengensis</name>
    <dbReference type="NCBI Taxonomy" id="1164594"/>
    <lineage>
        <taxon>Bacteria</taxon>
        <taxon>Pseudomonadati</taxon>
        <taxon>Pseudomonadota</taxon>
        <taxon>Betaproteobacteria</taxon>
        <taxon>Burkholderiales</taxon>
        <taxon>Oxalobacteraceae</taxon>
        <taxon>Telluria group</taxon>
        <taxon>Massilia</taxon>
    </lineage>
</organism>
<name>A0A1I1TLQ0_9BURK</name>
<feature type="chain" id="PRO_5011589130" evidence="1">
    <location>
        <begin position="24"/>
        <end position="164"/>
    </location>
</feature>
<accession>A0A1I1TLQ0</accession>
<dbReference type="RefSeq" id="WP_091876321.1">
    <property type="nucleotide sequence ID" value="NZ_FOLD01000029.1"/>
</dbReference>
<protein>
    <submittedName>
        <fullName evidence="2">Uncharacterized protein</fullName>
    </submittedName>
</protein>
<sequence>MKKLSLRLAATSLMLCASFAASAGTLVTKTLEITGVVQEVVGPSLRCPSKIGGTIVGHGDSALVGKVAFIGSDCITPSGVLYNFSNGRIIIMTQTGEQIYANYSGQFVPTGEGTKFVFSNATFQITGGTGKYFRATGGGGFTGGEDMATGAGTIKLTGRVTYKQ</sequence>
<dbReference type="AlphaFoldDB" id="A0A1I1TLQ0"/>
<feature type="signal peptide" evidence="1">
    <location>
        <begin position="1"/>
        <end position="23"/>
    </location>
</feature>
<keyword evidence="3" id="KW-1185">Reference proteome</keyword>
<dbReference type="EMBL" id="FOLD01000029">
    <property type="protein sequence ID" value="SFD59572.1"/>
    <property type="molecule type" value="Genomic_DNA"/>
</dbReference>
<gene>
    <name evidence="2" type="ORF">SAMN05216204_12953</name>
</gene>
<dbReference type="Proteomes" id="UP000198639">
    <property type="component" value="Unassembled WGS sequence"/>
</dbReference>
<evidence type="ECO:0000313" key="3">
    <source>
        <dbReference type="Proteomes" id="UP000198639"/>
    </source>
</evidence>
<reference evidence="3" key="1">
    <citation type="submission" date="2016-10" db="EMBL/GenBank/DDBJ databases">
        <authorList>
            <person name="Varghese N."/>
            <person name="Submissions S."/>
        </authorList>
    </citation>
    <scope>NUCLEOTIDE SEQUENCE [LARGE SCALE GENOMIC DNA]</scope>
    <source>
        <strain evidence="3">CGMCC 1.12041</strain>
    </source>
</reference>
<evidence type="ECO:0000313" key="2">
    <source>
        <dbReference type="EMBL" id="SFD59572.1"/>
    </source>
</evidence>
<proteinExistence type="predicted"/>